<evidence type="ECO:0000256" key="7">
    <source>
        <dbReference type="ARBA" id="ARBA00049183"/>
    </source>
</evidence>
<name>A0A4V5NNC7_9RHOB</name>
<dbReference type="PANTHER" id="PTHR42755:SF1">
    <property type="entry name" value="3-DEOXY-D-MANNO-OCTULOSONIC ACID TRANSFERASE, MITOCHONDRIAL-RELATED"/>
    <property type="match status" value="1"/>
</dbReference>
<evidence type="ECO:0000256" key="5">
    <source>
        <dbReference type="ARBA" id="ARBA00022679"/>
    </source>
</evidence>
<organism evidence="10 11">
    <name type="scientific">Cereibacter changlensis</name>
    <dbReference type="NCBI Taxonomy" id="402884"/>
    <lineage>
        <taxon>Bacteria</taxon>
        <taxon>Pseudomonadati</taxon>
        <taxon>Pseudomonadota</taxon>
        <taxon>Alphaproteobacteria</taxon>
        <taxon>Rhodobacterales</taxon>
        <taxon>Paracoccaceae</taxon>
        <taxon>Cereibacter</taxon>
    </lineage>
</organism>
<evidence type="ECO:0000256" key="2">
    <source>
        <dbReference type="ARBA" id="ARBA00004713"/>
    </source>
</evidence>
<feature type="non-terminal residue" evidence="10">
    <location>
        <position position="214"/>
    </location>
</feature>
<comment type="function">
    <text evidence="1 8">Involved in lipopolysaccharide (LPS) biosynthesis. Catalyzes the transfer of 3-deoxy-D-manno-octulosonate (Kdo) residue(s) from CMP-Kdo to lipid IV(A), the tetraacyldisaccharide-1,4'-bisphosphate precursor of lipid A.</text>
</comment>
<evidence type="ECO:0000256" key="3">
    <source>
        <dbReference type="ARBA" id="ARBA00012621"/>
    </source>
</evidence>
<gene>
    <name evidence="10" type="ORF">FAZ78_21820</name>
</gene>
<evidence type="ECO:0000256" key="4">
    <source>
        <dbReference type="ARBA" id="ARBA00019077"/>
    </source>
</evidence>
<evidence type="ECO:0000256" key="6">
    <source>
        <dbReference type="ARBA" id="ARBA00031445"/>
    </source>
</evidence>
<comment type="subcellular location">
    <subcellularLocation>
        <location evidence="8">Cell membrane</location>
    </subcellularLocation>
</comment>
<dbReference type="Gene3D" id="3.40.50.11720">
    <property type="entry name" value="3-Deoxy-D-manno-octulosonic-acid transferase, N-terminal domain"/>
    <property type="match status" value="1"/>
</dbReference>
<keyword evidence="8" id="KW-0472">Membrane</keyword>
<dbReference type="EC" id="2.4.99.12" evidence="3 8"/>
<dbReference type="RefSeq" id="WP_282707112.1">
    <property type="nucleotide sequence ID" value="NZ_SWAU01000332.1"/>
</dbReference>
<accession>A0A4V5NNC7</accession>
<comment type="pathway">
    <text evidence="2 8">Bacterial outer membrane biogenesis; LPS core biosynthesis.</text>
</comment>
<dbReference type="Pfam" id="PF04413">
    <property type="entry name" value="Glycos_transf_N"/>
    <property type="match status" value="1"/>
</dbReference>
<dbReference type="GO" id="GO:0009245">
    <property type="term" value="P:lipid A biosynthetic process"/>
    <property type="evidence" value="ECO:0007669"/>
    <property type="project" value="TreeGrafter"/>
</dbReference>
<evidence type="ECO:0000256" key="8">
    <source>
        <dbReference type="RuleBase" id="RU365103"/>
    </source>
</evidence>
<sequence length="214" mass="23332">MAYSFGFPLLKSTARRETVTELPRPTRPEGRLVWLHAPTLDAARSMSELARRVIFDEGCTVLLTTPAPAPSLGGLIVQPGPPDTPAEARAFLDHWQPDAAVMSEGELRPSALREIIERRVPLAMVDGMSPYILPGRERWWPGQMRGLLAHFRYVLTVDETAARAFRKAGGLSGSVVVSGRMEEGSGVLPCTEAERAALARTLATRPVWLAVALP</sequence>
<evidence type="ECO:0000256" key="1">
    <source>
        <dbReference type="ARBA" id="ARBA00003394"/>
    </source>
</evidence>
<dbReference type="GO" id="GO:0043842">
    <property type="term" value="F:Kdo transferase activity"/>
    <property type="evidence" value="ECO:0007669"/>
    <property type="project" value="UniProtKB-EC"/>
</dbReference>
<comment type="catalytic activity">
    <reaction evidence="7 8">
        <text>lipid IVA (E. coli) + CMP-3-deoxy-beta-D-manno-octulosonate = alpha-Kdo-(2-&gt;6)-lipid IVA (E. coli) + CMP + H(+)</text>
        <dbReference type="Rhea" id="RHEA:28066"/>
        <dbReference type="ChEBI" id="CHEBI:15378"/>
        <dbReference type="ChEBI" id="CHEBI:58603"/>
        <dbReference type="ChEBI" id="CHEBI:60364"/>
        <dbReference type="ChEBI" id="CHEBI:60377"/>
        <dbReference type="ChEBI" id="CHEBI:85987"/>
        <dbReference type="EC" id="2.4.99.12"/>
    </reaction>
</comment>
<dbReference type="AlphaFoldDB" id="A0A4V5NNC7"/>
<evidence type="ECO:0000313" key="10">
    <source>
        <dbReference type="EMBL" id="TKA94537.1"/>
    </source>
</evidence>
<dbReference type="GO" id="GO:0009244">
    <property type="term" value="P:lipopolysaccharide core region biosynthetic process"/>
    <property type="evidence" value="ECO:0007669"/>
    <property type="project" value="UniProtKB-UniRule"/>
</dbReference>
<protein>
    <recommendedName>
        <fullName evidence="4 8">3-deoxy-D-manno-octulosonic acid transferase</fullName>
        <shortName evidence="8">Kdo transferase</shortName>
        <ecNumber evidence="3 8">2.4.99.12</ecNumber>
    </recommendedName>
    <alternativeName>
        <fullName evidence="6 8">Lipid IV(A) 3-deoxy-D-manno-octulosonic acid transferase</fullName>
    </alternativeName>
</protein>
<keyword evidence="8" id="KW-1003">Cell membrane</keyword>
<evidence type="ECO:0000313" key="11">
    <source>
        <dbReference type="Proteomes" id="UP000306340"/>
    </source>
</evidence>
<comment type="similarity">
    <text evidence="8">Belongs to the glycosyltransferase group 1 family.</text>
</comment>
<keyword evidence="8" id="KW-0448">Lipopolysaccharide biosynthesis</keyword>
<keyword evidence="5 8" id="KW-0808">Transferase</keyword>
<reference evidence="10 11" key="1">
    <citation type="submission" date="2019-04" db="EMBL/GenBank/DDBJ databases">
        <title>Crypto-aerobic microbial life in anoxic (sulfidic) marine sediments.</title>
        <authorList>
            <person name="Bhattacharya S."/>
            <person name="Roy C."/>
            <person name="Mondal N."/>
            <person name="Sarkar J."/>
            <person name="Mandal S."/>
            <person name="Rameez M.J."/>
            <person name="Ghosh W."/>
        </authorList>
    </citation>
    <scope>NUCLEOTIDE SEQUENCE [LARGE SCALE GENOMIC DNA]</scope>
    <source>
        <strain evidence="10 11">SBBC</strain>
    </source>
</reference>
<dbReference type="Proteomes" id="UP000306340">
    <property type="component" value="Unassembled WGS sequence"/>
</dbReference>
<proteinExistence type="inferred from homology"/>
<dbReference type="InterPro" id="IPR007507">
    <property type="entry name" value="Glycos_transf_N"/>
</dbReference>
<dbReference type="InterPro" id="IPR039901">
    <property type="entry name" value="Kdotransferase"/>
</dbReference>
<dbReference type="EMBL" id="SWAU01000332">
    <property type="protein sequence ID" value="TKA94537.1"/>
    <property type="molecule type" value="Genomic_DNA"/>
</dbReference>
<feature type="domain" description="3-deoxy-D-manno-octulosonic-acid transferase N-terminal" evidence="9">
    <location>
        <begin position="27"/>
        <end position="180"/>
    </location>
</feature>
<dbReference type="GO" id="GO:0005886">
    <property type="term" value="C:plasma membrane"/>
    <property type="evidence" value="ECO:0007669"/>
    <property type="project" value="UniProtKB-SubCell"/>
</dbReference>
<dbReference type="InterPro" id="IPR038107">
    <property type="entry name" value="Glycos_transf_N_sf"/>
</dbReference>
<evidence type="ECO:0000259" key="9">
    <source>
        <dbReference type="Pfam" id="PF04413"/>
    </source>
</evidence>
<comment type="caution">
    <text evidence="10">The sequence shown here is derived from an EMBL/GenBank/DDBJ whole genome shotgun (WGS) entry which is preliminary data.</text>
</comment>
<dbReference type="PANTHER" id="PTHR42755">
    <property type="entry name" value="3-DEOXY-MANNO-OCTULOSONATE CYTIDYLYLTRANSFERASE"/>
    <property type="match status" value="1"/>
</dbReference>